<dbReference type="Pfam" id="PF10017">
    <property type="entry name" value="Methyltransf_33"/>
    <property type="match status" value="1"/>
</dbReference>
<accession>A0ABR0K0T1</accession>
<evidence type="ECO:0000256" key="2">
    <source>
        <dbReference type="ARBA" id="ARBA00022679"/>
    </source>
</evidence>
<evidence type="ECO:0000313" key="4">
    <source>
        <dbReference type="EMBL" id="KAK5081793.1"/>
    </source>
</evidence>
<organism evidence="4 5">
    <name type="scientific">Lithohypha guttulata</name>
    <dbReference type="NCBI Taxonomy" id="1690604"/>
    <lineage>
        <taxon>Eukaryota</taxon>
        <taxon>Fungi</taxon>
        <taxon>Dikarya</taxon>
        <taxon>Ascomycota</taxon>
        <taxon>Pezizomycotina</taxon>
        <taxon>Eurotiomycetes</taxon>
        <taxon>Chaetothyriomycetidae</taxon>
        <taxon>Chaetothyriales</taxon>
        <taxon>Trichomeriaceae</taxon>
        <taxon>Lithohypha</taxon>
    </lineage>
</organism>
<comment type="caution">
    <text evidence="4">The sequence shown here is derived from an EMBL/GenBank/DDBJ whole genome shotgun (WGS) entry which is preliminary data.</text>
</comment>
<dbReference type="InterPro" id="IPR051128">
    <property type="entry name" value="EgtD_Methyltrsf_superfamily"/>
</dbReference>
<dbReference type="InterPro" id="IPR017805">
    <property type="entry name" value="SAM_MeTrfase_EasF-type_put"/>
</dbReference>
<evidence type="ECO:0000259" key="3">
    <source>
        <dbReference type="Pfam" id="PF10017"/>
    </source>
</evidence>
<dbReference type="Proteomes" id="UP001345013">
    <property type="component" value="Unassembled WGS sequence"/>
</dbReference>
<dbReference type="Gene3D" id="3.40.50.150">
    <property type="entry name" value="Vaccinia Virus protein VP39"/>
    <property type="match status" value="1"/>
</dbReference>
<name>A0ABR0K0T1_9EURO</name>
<reference evidence="4 5" key="1">
    <citation type="submission" date="2023-08" db="EMBL/GenBank/DDBJ databases">
        <title>Black Yeasts Isolated from many extreme environments.</title>
        <authorList>
            <person name="Coleine C."/>
            <person name="Stajich J.E."/>
            <person name="Selbmann L."/>
        </authorList>
    </citation>
    <scope>NUCLEOTIDE SEQUENCE [LARGE SCALE GENOMIC DNA]</scope>
    <source>
        <strain evidence="4 5">CCFEE 5885</strain>
    </source>
</reference>
<protein>
    <recommendedName>
        <fullName evidence="3">Histidine-specific methyltransferase SAM-dependent domain-containing protein</fullName>
    </recommendedName>
</protein>
<dbReference type="PANTHER" id="PTHR43397:SF1">
    <property type="entry name" value="ERGOTHIONEINE BIOSYNTHESIS PROTEIN 1"/>
    <property type="match status" value="1"/>
</dbReference>
<sequence>MGSYGDYDDLTAPHVIDIRSNVSELLSSEEIERSLKAEPPSFPSLLLWNEQGLQRFERVTYAKEYYLTNCEIELLKQHSHKIASRIEPSSVIVELGSGSLRKIVILLQALEDLGKPVDYYALDLSRSELERTLQAVSPGTFQYVRCHGLLGDYDAGLEWLQRFQNASRPRVVLSLGSTLGSFTRRQAAKFLGKFADALNHCVDGAVNSEPLMVIGLDGCKDGEKVWHAYNDAEDKNNEFIRNALDYAGRFLDNSVFQQHDWDRRGEWNEELGRHEQYLKPKRDIWFEGRCLKAGEKIFLVASHKYNSAEQQNSGLEQDSLNSRVGRHTSINTVTSPSLTALNLGQPCAGLYLLSTRRPN</sequence>
<dbReference type="EMBL" id="JAVRRG010000135">
    <property type="protein sequence ID" value="KAK5081793.1"/>
    <property type="molecule type" value="Genomic_DNA"/>
</dbReference>
<evidence type="ECO:0000256" key="1">
    <source>
        <dbReference type="ARBA" id="ARBA00022603"/>
    </source>
</evidence>
<feature type="domain" description="Histidine-specific methyltransferase SAM-dependent" evidence="3">
    <location>
        <begin position="29"/>
        <end position="312"/>
    </location>
</feature>
<keyword evidence="5" id="KW-1185">Reference proteome</keyword>
<dbReference type="PANTHER" id="PTHR43397">
    <property type="entry name" value="ERGOTHIONEINE BIOSYNTHESIS PROTEIN 1"/>
    <property type="match status" value="1"/>
</dbReference>
<dbReference type="InterPro" id="IPR019257">
    <property type="entry name" value="MeTrfase_dom"/>
</dbReference>
<dbReference type="NCBIfam" id="TIGR03439">
    <property type="entry name" value="methyl_EasF"/>
    <property type="match status" value="1"/>
</dbReference>
<keyword evidence="1" id="KW-0489">Methyltransferase</keyword>
<dbReference type="InterPro" id="IPR029063">
    <property type="entry name" value="SAM-dependent_MTases_sf"/>
</dbReference>
<keyword evidence="2" id="KW-0808">Transferase</keyword>
<proteinExistence type="predicted"/>
<evidence type="ECO:0000313" key="5">
    <source>
        <dbReference type="Proteomes" id="UP001345013"/>
    </source>
</evidence>
<gene>
    <name evidence="4" type="ORF">LTR24_008147</name>
</gene>